<evidence type="ECO:0000256" key="1">
    <source>
        <dbReference type="SAM" id="MobiDB-lite"/>
    </source>
</evidence>
<keyword evidence="4" id="KW-1185">Reference proteome</keyword>
<dbReference type="EMBL" id="CAMXCT010006521">
    <property type="protein sequence ID" value="CAI4015240.1"/>
    <property type="molecule type" value="Genomic_DNA"/>
</dbReference>
<dbReference type="AlphaFoldDB" id="A0A9P1DT82"/>
<dbReference type="EMBL" id="CAMXCT030006521">
    <property type="protein sequence ID" value="CAL4802552.1"/>
    <property type="molecule type" value="Genomic_DNA"/>
</dbReference>
<evidence type="ECO:0000313" key="3">
    <source>
        <dbReference type="EMBL" id="CAL1168615.1"/>
    </source>
</evidence>
<dbReference type="Proteomes" id="UP001152797">
    <property type="component" value="Unassembled WGS sequence"/>
</dbReference>
<dbReference type="EMBL" id="CAMXCT020006521">
    <property type="protein sequence ID" value="CAL1168615.1"/>
    <property type="molecule type" value="Genomic_DNA"/>
</dbReference>
<proteinExistence type="predicted"/>
<evidence type="ECO:0000313" key="4">
    <source>
        <dbReference type="Proteomes" id="UP001152797"/>
    </source>
</evidence>
<comment type="caution">
    <text evidence="2">The sequence shown here is derived from an EMBL/GenBank/DDBJ whole genome shotgun (WGS) entry which is preliminary data.</text>
</comment>
<evidence type="ECO:0000313" key="2">
    <source>
        <dbReference type="EMBL" id="CAI4015240.1"/>
    </source>
</evidence>
<protein>
    <submittedName>
        <fullName evidence="2">Uncharacterized protein</fullName>
    </submittedName>
</protein>
<reference evidence="3" key="2">
    <citation type="submission" date="2024-04" db="EMBL/GenBank/DDBJ databases">
        <authorList>
            <person name="Chen Y."/>
            <person name="Shah S."/>
            <person name="Dougan E. K."/>
            <person name="Thang M."/>
            <person name="Chan C."/>
        </authorList>
    </citation>
    <scope>NUCLEOTIDE SEQUENCE [LARGE SCALE GENOMIC DNA]</scope>
</reference>
<name>A0A9P1DT82_9DINO</name>
<dbReference type="OrthoDB" id="420502at2759"/>
<sequence length="1266" mass="140829">MASARATFVELQQLYNFDEKIVDKIVASGVTSLSEFRFFCKDEEDVVTTFITPLGLENERLEGARLKRAWAAVVTAEKAREASQVEGIPLEEDECLPATTLATMKESFWKRYHWMPPPEQQPSDKLLSKVKRSLEKKNIEVLNMFQVKSLVNQRQGTTKRRKVAPKIWVGEDPEDDEVAVEDVWAYLDNMFIYMVALAMAGVTAIIQPAPTAAEGPSTNSCDYVEFPLDLAWKYHFRAVQTVKKIPERARLPHVSSLDLQERALWCQKYATGTEKLGAIVLQIYTERDVHWAAATLLPSQSGRLSMAPPEPAVAPRAPTAAVSAPSGNKLAATFRDGTPLCEAWNQGRCPHQKARNCANGEHRCSHRLKSGRVCGDPNHVGSNDVSPLENPETADAQGALDEFQLHVRSLMEQWSEQCTTDDNGPELPVFLDMLSGPKFPLAKAFEWAGWKVVQPLDILIDPEFDLTSSTVQKAVAKILPQCHAVSAAMDCSTKSRIREIALPGSAGPRPLRSQKFPRGLPHLKGRDRDRVTSDNSCSDFLLAVQHVMHLKSRAAFRENPRRSLHWVDPNEVWMQQYGGWFDFLYDNCCFLAARKKAQTIRHNIEEMRVLPDLTCGHWHNETDWRPYLVRGNWCYPSAEEAEYPASLVFTLAVCCSHWAANRGFGTLRISRLPPVECSGDRREWTSWDPATFREHSMVPMAVALGLTPTAVLGCRIACDCLSNETCHVDVIIAKWLEANSRGQPQRLGHRSVQLTSGRVWIAAVRVVHAVPQMFSQAAAMAAIRGQFPMLSFQDVKWPLLEDIINSAPFQSFRMWLSENGQVADGPIGSSMLNRTGTVVFRAGMAEQAGAGARKTAAPPVVPFNLAPDEHFAASLRVQADGGPLDFPAPVDLDIAFAAQGMVQEFSSLTAARQFAVEQLRALSYRLQEISEYIRSMQVPVLRDVNPSVHFSLVALLIAIIHWPDTGFCQALFNGFPAVGFCPPCGIWDTQPAQFVSLEDALAGGPRDAQDLLKQLRVSELETIEEAGESNLLDDVVTCGEDLPDAYRLMASFYYDDCTLQDWNSHAAAAQQCMCTAMELLGEDSGHHSYRAERASDAAQEEGFGSGGFLLSDKHWVRRGAEVVITEAISAQLDIDMARHSLILLALTFALARCFLYASSRDQSSVSLRAEGKKRMTLQEVREREMMKEAAMQKEAQEKEAAQKYRPGTYVPDDKKEITEDNPLIFLAPVAAWAIISSGLWINANIVNPPKENFSLLPKEMRAPPPQ</sequence>
<feature type="region of interest" description="Disordered" evidence="1">
    <location>
        <begin position="511"/>
        <end position="531"/>
    </location>
</feature>
<accession>A0A9P1DT82</accession>
<organism evidence="2">
    <name type="scientific">Cladocopium goreaui</name>
    <dbReference type="NCBI Taxonomy" id="2562237"/>
    <lineage>
        <taxon>Eukaryota</taxon>
        <taxon>Sar</taxon>
        <taxon>Alveolata</taxon>
        <taxon>Dinophyceae</taxon>
        <taxon>Suessiales</taxon>
        <taxon>Symbiodiniaceae</taxon>
        <taxon>Cladocopium</taxon>
    </lineage>
</organism>
<reference evidence="2" key="1">
    <citation type="submission" date="2022-10" db="EMBL/GenBank/DDBJ databases">
        <authorList>
            <person name="Chen Y."/>
            <person name="Dougan E. K."/>
            <person name="Chan C."/>
            <person name="Rhodes N."/>
            <person name="Thang M."/>
        </authorList>
    </citation>
    <scope>NUCLEOTIDE SEQUENCE</scope>
</reference>
<gene>
    <name evidence="2" type="ORF">C1SCF055_LOCUS40077</name>
</gene>